<reference evidence="2 3" key="1">
    <citation type="journal article" date="2010" name="ChemBioChem">
        <title>Cloning and characterization of the biosynthetic gene cluster of 16-membered macrolide antibiotic FD-891: involvement of a dual functional cytochrome P450 monooxygenase catalyzing epoxidation and hydroxylation.</title>
        <authorList>
            <person name="Kudo F."/>
            <person name="Motegi A."/>
            <person name="Mizoue K."/>
            <person name="Eguchi T."/>
        </authorList>
    </citation>
    <scope>NUCLEOTIDE SEQUENCE [LARGE SCALE GENOMIC DNA]</scope>
    <source>
        <strain evidence="2 3">A-8890</strain>
    </source>
</reference>
<proteinExistence type="predicted"/>
<dbReference type="EMBL" id="AP018448">
    <property type="protein sequence ID" value="BBC30174.1"/>
    <property type="molecule type" value="Genomic_DNA"/>
</dbReference>
<name>A0ABM8HKK6_9ACTN</name>
<dbReference type="Proteomes" id="UP001321542">
    <property type="component" value="Chromosome"/>
</dbReference>
<sequence length="95" mass="10172">MPTALLEDITFRLEVHCRVAVDVAADKTDDGLDAWLGPPCRARNERGRSARPSASNRAHGPPALDRISDGVHITREPNGTLHAHAHRGSCEGSGT</sequence>
<evidence type="ECO:0000313" key="3">
    <source>
        <dbReference type="Proteomes" id="UP001321542"/>
    </source>
</evidence>
<protein>
    <submittedName>
        <fullName evidence="2">Uncharacterized protein</fullName>
    </submittedName>
</protein>
<dbReference type="RefSeq" id="WP_286248562.1">
    <property type="nucleotide sequence ID" value="NZ_AP018448.1"/>
</dbReference>
<gene>
    <name evidence="2" type="ORF">SGFS_014680</name>
</gene>
<feature type="region of interest" description="Disordered" evidence="1">
    <location>
        <begin position="28"/>
        <end position="69"/>
    </location>
</feature>
<evidence type="ECO:0000313" key="2">
    <source>
        <dbReference type="EMBL" id="BBC30174.1"/>
    </source>
</evidence>
<keyword evidence="3" id="KW-1185">Reference proteome</keyword>
<evidence type="ECO:0000256" key="1">
    <source>
        <dbReference type="SAM" id="MobiDB-lite"/>
    </source>
</evidence>
<reference evidence="2 3" key="2">
    <citation type="journal article" date="2023" name="ChemBioChem">
        <title>Acyltransferase Domain Exchange between Two Independent Type I Polyketide Synthases in the Same Producer Strain of Macrolide Antibiotics.</title>
        <authorList>
            <person name="Kudo F."/>
            <person name="Kishikawa K."/>
            <person name="Tsuboi K."/>
            <person name="Kido T."/>
            <person name="Usui T."/>
            <person name="Hashimoto J."/>
            <person name="Shin-Ya K."/>
            <person name="Miyanaga A."/>
            <person name="Eguchi T."/>
        </authorList>
    </citation>
    <scope>NUCLEOTIDE SEQUENCE [LARGE SCALE GENOMIC DNA]</scope>
    <source>
        <strain evidence="2 3">A-8890</strain>
    </source>
</reference>
<accession>A0ABM8HKK6</accession>
<organism evidence="2 3">
    <name type="scientific">Streptomyces graminofaciens</name>
    <dbReference type="NCBI Taxonomy" id="68212"/>
    <lineage>
        <taxon>Bacteria</taxon>
        <taxon>Bacillati</taxon>
        <taxon>Actinomycetota</taxon>
        <taxon>Actinomycetes</taxon>
        <taxon>Kitasatosporales</taxon>
        <taxon>Streptomycetaceae</taxon>
        <taxon>Streptomyces</taxon>
    </lineage>
</organism>